<dbReference type="Proteomes" id="UP001056291">
    <property type="component" value="Chromosome"/>
</dbReference>
<feature type="region of interest" description="Disordered" evidence="1">
    <location>
        <begin position="554"/>
        <end position="576"/>
    </location>
</feature>
<reference evidence="2" key="1">
    <citation type="submission" date="2022-06" db="EMBL/GenBank/DDBJ databases">
        <title>Sneathiella actinostolidae sp. nov., isolated from a sea anemonein the Western Pacific Ocean.</title>
        <authorList>
            <person name="Wei M.J."/>
        </authorList>
    </citation>
    <scope>NUCLEOTIDE SEQUENCE</scope>
    <source>
        <strain evidence="2">PHK-P5</strain>
    </source>
</reference>
<dbReference type="EMBL" id="CP098747">
    <property type="protein sequence ID" value="USG61991.1"/>
    <property type="molecule type" value="Genomic_DNA"/>
</dbReference>
<dbReference type="Gene3D" id="1.10.246.130">
    <property type="match status" value="1"/>
</dbReference>
<gene>
    <name evidence="2" type="ORF">NBZ79_03255</name>
</gene>
<evidence type="ECO:0000313" key="2">
    <source>
        <dbReference type="EMBL" id="USG61991.1"/>
    </source>
</evidence>
<dbReference type="Gene3D" id="3.60.20.40">
    <property type="match status" value="1"/>
</dbReference>
<evidence type="ECO:0000313" key="3">
    <source>
        <dbReference type="Proteomes" id="UP001056291"/>
    </source>
</evidence>
<dbReference type="InterPro" id="IPR043138">
    <property type="entry name" value="GGT_lsub"/>
</dbReference>
<feature type="compositionally biased region" description="Basic and acidic residues" evidence="1">
    <location>
        <begin position="554"/>
        <end position="565"/>
    </location>
</feature>
<keyword evidence="3" id="KW-1185">Reference proteome</keyword>
<feature type="compositionally biased region" description="Polar residues" evidence="1">
    <location>
        <begin position="566"/>
        <end position="576"/>
    </location>
</feature>
<protein>
    <submittedName>
        <fullName evidence="2">Gamma-glutamyltransferase family protein</fullName>
    </submittedName>
</protein>
<dbReference type="RefSeq" id="WP_251935483.1">
    <property type="nucleotide sequence ID" value="NZ_CP098747.1"/>
</dbReference>
<dbReference type="PRINTS" id="PR01210">
    <property type="entry name" value="GGTRANSPTASE"/>
</dbReference>
<dbReference type="InterPro" id="IPR029055">
    <property type="entry name" value="Ntn_hydrolases_N"/>
</dbReference>
<dbReference type="SUPFAM" id="SSF56235">
    <property type="entry name" value="N-terminal nucleophile aminohydrolases (Ntn hydrolases)"/>
    <property type="match status" value="1"/>
</dbReference>
<accession>A0ABY4WBF0</accession>
<dbReference type="Pfam" id="PF01019">
    <property type="entry name" value="G_glu_transpept"/>
    <property type="match status" value="1"/>
</dbReference>
<dbReference type="InterPro" id="IPR052896">
    <property type="entry name" value="GGT-like_enzyme"/>
</dbReference>
<name>A0ABY4WBF0_9PROT</name>
<dbReference type="PANTHER" id="PTHR43881:SF1">
    <property type="entry name" value="GAMMA-GLUTAMYLTRANSPEPTIDASE (AFU_ORTHOLOGUE AFUA_4G13580)"/>
    <property type="match status" value="1"/>
</dbReference>
<organism evidence="2 3">
    <name type="scientific">Sneathiella marina</name>
    <dbReference type="NCBI Taxonomy" id="2950108"/>
    <lineage>
        <taxon>Bacteria</taxon>
        <taxon>Pseudomonadati</taxon>
        <taxon>Pseudomonadota</taxon>
        <taxon>Alphaproteobacteria</taxon>
        <taxon>Sneathiellales</taxon>
        <taxon>Sneathiellaceae</taxon>
        <taxon>Sneathiella</taxon>
    </lineage>
</organism>
<sequence>MNIQHADRGTSYAVSVGHNRAAEIAADVLDAGGNAVDAGVAASIALTVLHSEQVQLGGVSPILVYLAESQQTYSIEGAGSWPHAVERTHFEEKYRGRIPQGILRTVTPAGPDAWITALEQFGSMSFFELAEPARNLAKEGFPAHQDLVDCTKQFERYYRRYEENTNIWLPNGQPVQLGQTFIQPSLANTLGAMIETDRKAASKKDRIAGLSAVRDIFYKGEIADEMIRHIVKHDGLMTHTDLALHKTPVVPATASPVFGGTAFTCGFWSQGPVLSQSLQILEHFYRENPSEINCSRHHVFLEAIKLAMADREAYYGDPNFVNVPSDHLLSPAYAAERANQIQTDHAFDALPSAGSFSGLEKPKISANRRSTEFSPSLDTSIAVVADKHGNIFASTPSDSSFDGPAVPNLGFVISTRGGQSYVTNDHPACLYPGKRPRVSACPFIIRNREGRFIAGGGPGADLQLQTAVQILMNHFIFDQPLADAVSEPRVFTHSAPGSSEPHLSFAGKIVIEEGIPEPVAVNLEKIGHKITRETSHGINRPSVCIVGSGEGHYEAIGDPRRDSGQKTKINSQQKIS</sequence>
<evidence type="ECO:0000256" key="1">
    <source>
        <dbReference type="SAM" id="MobiDB-lite"/>
    </source>
</evidence>
<proteinExistence type="predicted"/>
<dbReference type="InterPro" id="IPR043137">
    <property type="entry name" value="GGT_ssub_C"/>
</dbReference>
<dbReference type="PANTHER" id="PTHR43881">
    <property type="entry name" value="GAMMA-GLUTAMYLTRANSPEPTIDASE (AFU_ORTHOLOGUE AFUA_4G13580)"/>
    <property type="match status" value="1"/>
</dbReference>